<sequence>MIKQTDLYDTKKIGMRIKSIRNSFGCTMEKFGQLIGGASKTAVNNWEHGSRMPSKEKLELIAIIGRTSISWILYGDFNDYIHSLLKTDSKPYKHMKKFYSGSAEATSFEFYESASQEVKQEIIDNLFEEINENEWCYEDAPHIMDCFVMILTRYTQERELSRNLPIELRKPLHQLKERGLTRGEIKRTLRLIEDYLSS</sequence>
<dbReference type="CDD" id="cd00093">
    <property type="entry name" value="HTH_XRE"/>
    <property type="match status" value="1"/>
</dbReference>
<dbReference type="RefSeq" id="WP_010781170.1">
    <property type="nucleotide sequence ID" value="NZ_ASWH01000001.1"/>
</dbReference>
<gene>
    <name evidence="3" type="ORF">I592_01166</name>
    <name evidence="2" type="ORF">UKC_02800</name>
</gene>
<dbReference type="GO" id="GO:0003677">
    <property type="term" value="F:DNA binding"/>
    <property type="evidence" value="ECO:0007669"/>
    <property type="project" value="InterPro"/>
</dbReference>
<dbReference type="InterPro" id="IPR010982">
    <property type="entry name" value="Lambda_DNA-bd_dom_sf"/>
</dbReference>
<feature type="domain" description="HTH cro/C1-type" evidence="1">
    <location>
        <begin position="17"/>
        <end position="72"/>
    </location>
</feature>
<evidence type="ECO:0000259" key="1">
    <source>
        <dbReference type="PROSITE" id="PS50943"/>
    </source>
</evidence>
<dbReference type="PATRIC" id="fig|1158614.3.peg.2792"/>
<dbReference type="SUPFAM" id="SSF47413">
    <property type="entry name" value="lambda repressor-like DNA-binding domains"/>
    <property type="match status" value="1"/>
</dbReference>
<evidence type="ECO:0000313" key="4">
    <source>
        <dbReference type="Proteomes" id="UP000013750"/>
    </source>
</evidence>
<dbReference type="OrthoDB" id="2055733at2"/>
<accession>R2VD72</accession>
<dbReference type="PROSITE" id="PS50943">
    <property type="entry name" value="HTH_CROC1"/>
    <property type="match status" value="1"/>
</dbReference>
<keyword evidence="5" id="KW-1185">Reference proteome</keyword>
<dbReference type="SMART" id="SM00530">
    <property type="entry name" value="HTH_XRE"/>
    <property type="match status" value="1"/>
</dbReference>
<dbReference type="Proteomes" id="UP000014160">
    <property type="component" value="Unassembled WGS sequence"/>
</dbReference>
<proteinExistence type="predicted"/>
<dbReference type="Gene3D" id="1.10.260.40">
    <property type="entry name" value="lambda repressor-like DNA-binding domains"/>
    <property type="match status" value="1"/>
</dbReference>
<dbReference type="AlphaFoldDB" id="R2VD72"/>
<comment type="caution">
    <text evidence="2">The sequence shown here is derived from an EMBL/GenBank/DDBJ whole genome shotgun (WGS) entry which is preliminary data.</text>
</comment>
<reference evidence="2 4" key="1">
    <citation type="submission" date="2013-02" db="EMBL/GenBank/DDBJ databases">
        <title>The Genome Sequence of Enterococcus gilvus ATCC BAA-350.</title>
        <authorList>
            <consortium name="The Broad Institute Genome Sequencing Platform"/>
            <consortium name="The Broad Institute Genome Sequencing Center for Infectious Disease"/>
            <person name="Earl A.M."/>
            <person name="Gilmore M.S."/>
            <person name="Lebreton F."/>
            <person name="Walker B."/>
            <person name="Young S.K."/>
            <person name="Zeng Q."/>
            <person name="Gargeya S."/>
            <person name="Fitzgerald M."/>
            <person name="Haas B."/>
            <person name="Abouelleil A."/>
            <person name="Alvarado L."/>
            <person name="Arachchi H.M."/>
            <person name="Berlin A.M."/>
            <person name="Chapman S.B."/>
            <person name="Dewar J."/>
            <person name="Goldberg J."/>
            <person name="Griggs A."/>
            <person name="Gujja S."/>
            <person name="Hansen M."/>
            <person name="Howarth C."/>
            <person name="Imamovic A."/>
            <person name="Larimer J."/>
            <person name="McCowan C."/>
            <person name="Murphy C."/>
            <person name="Neiman D."/>
            <person name="Pearson M."/>
            <person name="Priest M."/>
            <person name="Roberts A."/>
            <person name="Saif S."/>
            <person name="Shea T."/>
            <person name="Sisk P."/>
            <person name="Sykes S."/>
            <person name="Wortman J."/>
            <person name="Nusbaum C."/>
            <person name="Birren B."/>
        </authorList>
    </citation>
    <scope>NUCLEOTIDE SEQUENCE [LARGE SCALE GENOMIC DNA]</scope>
    <source>
        <strain evidence="2 4">ATCC BAA-350</strain>
    </source>
</reference>
<dbReference type="EMBL" id="ASWH01000001">
    <property type="protein sequence ID" value="EOW81866.1"/>
    <property type="molecule type" value="Genomic_DNA"/>
</dbReference>
<organism evidence="2 4">
    <name type="scientific">Enterococcus gilvus ATCC BAA-350</name>
    <dbReference type="NCBI Taxonomy" id="1158614"/>
    <lineage>
        <taxon>Bacteria</taxon>
        <taxon>Bacillati</taxon>
        <taxon>Bacillota</taxon>
        <taxon>Bacilli</taxon>
        <taxon>Lactobacillales</taxon>
        <taxon>Enterococcaceae</taxon>
        <taxon>Enterococcus</taxon>
    </lineage>
</organism>
<reference evidence="3 5" key="2">
    <citation type="submission" date="2013-03" db="EMBL/GenBank/DDBJ databases">
        <title>The Genome Sequence of Enterococcus gilvus ATCC BAA-350 (PacBio/Illumina hybrid assembly).</title>
        <authorList>
            <consortium name="The Broad Institute Genomics Platform"/>
            <consortium name="The Broad Institute Genome Sequencing Center for Infectious Disease"/>
            <person name="Earl A."/>
            <person name="Russ C."/>
            <person name="Gilmore M."/>
            <person name="Surin D."/>
            <person name="Walker B."/>
            <person name="Young S."/>
            <person name="Zeng Q."/>
            <person name="Gargeya S."/>
            <person name="Fitzgerald M."/>
            <person name="Haas B."/>
            <person name="Abouelleil A."/>
            <person name="Allen A.W."/>
            <person name="Alvarado L."/>
            <person name="Arachchi H.M."/>
            <person name="Berlin A.M."/>
            <person name="Chapman S.B."/>
            <person name="Gainer-Dewar J."/>
            <person name="Goldberg J."/>
            <person name="Griggs A."/>
            <person name="Gujja S."/>
            <person name="Hansen M."/>
            <person name="Howarth C."/>
            <person name="Imamovic A."/>
            <person name="Ireland A."/>
            <person name="Larimer J."/>
            <person name="McCowan C."/>
            <person name="Murphy C."/>
            <person name="Pearson M."/>
            <person name="Poon T.W."/>
            <person name="Priest M."/>
            <person name="Roberts A."/>
            <person name="Saif S."/>
            <person name="Shea T."/>
            <person name="Sisk P."/>
            <person name="Sykes S."/>
            <person name="Wortman J."/>
            <person name="Nusbaum C."/>
            <person name="Birren B."/>
        </authorList>
    </citation>
    <scope>NUCLEOTIDE SEQUENCE [LARGE SCALE GENOMIC DNA]</scope>
    <source>
        <strain evidence="3 5">ATCC BAA-350</strain>
    </source>
</reference>
<name>R2VD72_9ENTE</name>
<evidence type="ECO:0000313" key="3">
    <source>
        <dbReference type="EMBL" id="EOW81866.1"/>
    </source>
</evidence>
<dbReference type="Pfam" id="PF01381">
    <property type="entry name" value="HTH_3"/>
    <property type="match status" value="1"/>
</dbReference>
<evidence type="ECO:0000313" key="2">
    <source>
        <dbReference type="EMBL" id="EOI55591.1"/>
    </source>
</evidence>
<dbReference type="InterPro" id="IPR001387">
    <property type="entry name" value="Cro/C1-type_HTH"/>
</dbReference>
<dbReference type="HOGENOM" id="CLU_1376307_0_0_9"/>
<protein>
    <recommendedName>
        <fullName evidence="1">HTH cro/C1-type domain-containing protein</fullName>
    </recommendedName>
</protein>
<dbReference type="eggNOG" id="COG2944">
    <property type="taxonomic scope" value="Bacteria"/>
</dbReference>
<dbReference type="EMBL" id="AJDQ01000008">
    <property type="protein sequence ID" value="EOI55591.1"/>
    <property type="molecule type" value="Genomic_DNA"/>
</dbReference>
<evidence type="ECO:0000313" key="5">
    <source>
        <dbReference type="Proteomes" id="UP000014160"/>
    </source>
</evidence>
<dbReference type="Proteomes" id="UP000013750">
    <property type="component" value="Unassembled WGS sequence"/>
</dbReference>